<dbReference type="EMBL" id="AMYB01000005">
    <property type="protein sequence ID" value="OAD02274.1"/>
    <property type="molecule type" value="Genomic_DNA"/>
</dbReference>
<evidence type="ECO:0000313" key="1">
    <source>
        <dbReference type="EMBL" id="OAD02274.1"/>
    </source>
</evidence>
<dbReference type="Proteomes" id="UP000077051">
    <property type="component" value="Unassembled WGS sequence"/>
</dbReference>
<dbReference type="VEuPathDB" id="FungiDB:MUCCIDRAFT_111645"/>
<sequence length="74" mass="8293">MNYLGFLRITEATKTSGSDTFRYIALYNEQACNGIYLYSGKTVVPHQARSGYPLTQANVATAWYRLKSNTTMCA</sequence>
<dbReference type="AlphaFoldDB" id="A0A168KDH6"/>
<keyword evidence="2" id="KW-1185">Reference proteome</keyword>
<evidence type="ECO:0000313" key="2">
    <source>
        <dbReference type="Proteomes" id="UP000077051"/>
    </source>
</evidence>
<proteinExistence type="predicted"/>
<comment type="caution">
    <text evidence="1">The sequence shown here is derived from an EMBL/GenBank/DDBJ whole genome shotgun (WGS) entry which is preliminary data.</text>
</comment>
<organism evidence="1 2">
    <name type="scientific">Mucor lusitanicus CBS 277.49</name>
    <dbReference type="NCBI Taxonomy" id="747725"/>
    <lineage>
        <taxon>Eukaryota</taxon>
        <taxon>Fungi</taxon>
        <taxon>Fungi incertae sedis</taxon>
        <taxon>Mucoromycota</taxon>
        <taxon>Mucoromycotina</taxon>
        <taxon>Mucoromycetes</taxon>
        <taxon>Mucorales</taxon>
        <taxon>Mucorineae</taxon>
        <taxon>Mucoraceae</taxon>
        <taxon>Mucor</taxon>
    </lineage>
</organism>
<accession>A0A168KDH6</accession>
<reference evidence="1 2" key="1">
    <citation type="submission" date="2015-06" db="EMBL/GenBank/DDBJ databases">
        <title>Expansion of signal transduction pathways in fungi by whole-genome duplication.</title>
        <authorList>
            <consortium name="DOE Joint Genome Institute"/>
            <person name="Corrochano L.M."/>
            <person name="Kuo A."/>
            <person name="Marcet-Houben M."/>
            <person name="Polaino S."/>
            <person name="Salamov A."/>
            <person name="Villalobos J.M."/>
            <person name="Alvarez M.I."/>
            <person name="Avalos J."/>
            <person name="Benito E.P."/>
            <person name="Benoit I."/>
            <person name="Burger G."/>
            <person name="Camino L.P."/>
            <person name="Canovas D."/>
            <person name="Cerda-Olmedo E."/>
            <person name="Cheng J.-F."/>
            <person name="Dominguez A."/>
            <person name="Elias M."/>
            <person name="Eslava A.P."/>
            <person name="Glaser F."/>
            <person name="Grimwood J."/>
            <person name="Gutierrez G."/>
            <person name="Heitman J."/>
            <person name="Henrissat B."/>
            <person name="Iturriaga E.A."/>
            <person name="Lang B.F."/>
            <person name="Lavin J.L."/>
            <person name="Lee S."/>
            <person name="Li W."/>
            <person name="Lindquist E."/>
            <person name="Lopez-Garcia S."/>
            <person name="Luque E.M."/>
            <person name="Marcos A.T."/>
            <person name="Martin J."/>
            <person name="Mccluskey K."/>
            <person name="Medina H.R."/>
            <person name="Miralles-Duran A."/>
            <person name="Miyazaki A."/>
            <person name="Munoz-Torres E."/>
            <person name="Oguiza J.A."/>
            <person name="Ohm R."/>
            <person name="Olmedo M."/>
            <person name="Orejas M."/>
            <person name="Ortiz-Castellanos L."/>
            <person name="Pisabarro A.G."/>
            <person name="Rodriguez-Romero J."/>
            <person name="Ruiz-Herrera J."/>
            <person name="Ruiz-Vazquez R."/>
            <person name="Sanz C."/>
            <person name="Schackwitz W."/>
            <person name="Schmutz J."/>
            <person name="Shahriari M."/>
            <person name="Shelest E."/>
            <person name="Silva-Franco F."/>
            <person name="Soanes D."/>
            <person name="Syed K."/>
            <person name="Tagua V.G."/>
            <person name="Talbot N.J."/>
            <person name="Thon M."/>
            <person name="De Vries R.P."/>
            <person name="Wiebenga A."/>
            <person name="Yadav J.S."/>
            <person name="Braun E.L."/>
            <person name="Baker S."/>
            <person name="Garre V."/>
            <person name="Horwitz B."/>
            <person name="Torres-Martinez S."/>
            <person name="Idnurm A."/>
            <person name="Herrera-Estrella A."/>
            <person name="Gabaldon T."/>
            <person name="Grigoriev I.V."/>
        </authorList>
    </citation>
    <scope>NUCLEOTIDE SEQUENCE [LARGE SCALE GENOMIC DNA]</scope>
    <source>
        <strain evidence="1 2">CBS 277.49</strain>
    </source>
</reference>
<protein>
    <submittedName>
        <fullName evidence="1">Uncharacterized protein</fullName>
    </submittedName>
</protein>
<gene>
    <name evidence="1" type="ORF">MUCCIDRAFT_111645</name>
</gene>
<name>A0A168KDH6_MUCCL</name>